<evidence type="ECO:0000259" key="3">
    <source>
        <dbReference type="PROSITE" id="PS51762"/>
    </source>
</evidence>
<organism evidence="4 5">
    <name type="scientific">Filimonas lacunae</name>
    <dbReference type="NCBI Taxonomy" id="477680"/>
    <lineage>
        <taxon>Bacteria</taxon>
        <taxon>Pseudomonadati</taxon>
        <taxon>Bacteroidota</taxon>
        <taxon>Chitinophagia</taxon>
        <taxon>Chitinophagales</taxon>
        <taxon>Chitinophagaceae</taxon>
        <taxon>Filimonas</taxon>
    </lineage>
</organism>
<dbReference type="PANTHER" id="PTHR10963">
    <property type="entry name" value="GLYCOSYL HYDROLASE-RELATED"/>
    <property type="match status" value="1"/>
</dbReference>
<name>A0A173MH21_9BACT</name>
<reference evidence="5" key="1">
    <citation type="submission" date="2017-01" db="EMBL/GenBank/DDBJ databases">
        <authorList>
            <person name="Varghese N."/>
            <person name="Submissions S."/>
        </authorList>
    </citation>
    <scope>NUCLEOTIDE SEQUENCE [LARGE SCALE GENOMIC DNA]</scope>
    <source>
        <strain evidence="5">DSM 21054</strain>
    </source>
</reference>
<evidence type="ECO:0000256" key="2">
    <source>
        <dbReference type="SAM" id="SignalP"/>
    </source>
</evidence>
<protein>
    <submittedName>
        <fullName evidence="4">Beta-glucanase, GH16 family</fullName>
    </submittedName>
</protein>
<evidence type="ECO:0000313" key="5">
    <source>
        <dbReference type="Proteomes" id="UP000186917"/>
    </source>
</evidence>
<dbReference type="Pfam" id="PF00722">
    <property type="entry name" value="Glyco_hydro_16"/>
    <property type="match status" value="1"/>
</dbReference>
<dbReference type="InterPro" id="IPR000757">
    <property type="entry name" value="Beta-glucanase-like"/>
</dbReference>
<dbReference type="SUPFAM" id="SSF49899">
    <property type="entry name" value="Concanavalin A-like lectins/glucanases"/>
    <property type="match status" value="1"/>
</dbReference>
<dbReference type="InterPro" id="IPR013320">
    <property type="entry name" value="ConA-like_dom_sf"/>
</dbReference>
<keyword evidence="5" id="KW-1185">Reference proteome</keyword>
<dbReference type="RefSeq" id="WP_084206163.1">
    <property type="nucleotide sequence ID" value="NZ_AP017422.1"/>
</dbReference>
<feature type="chain" id="PRO_5030022953" evidence="2">
    <location>
        <begin position="34"/>
        <end position="293"/>
    </location>
</feature>
<dbReference type="CDD" id="cd08023">
    <property type="entry name" value="GH16_laminarinase_like"/>
    <property type="match status" value="1"/>
</dbReference>
<gene>
    <name evidence="4" type="ORF">SAMN05421788_102462</name>
</gene>
<proteinExistence type="inferred from homology"/>
<dbReference type="PANTHER" id="PTHR10963:SF55">
    <property type="entry name" value="GLYCOSIDE HYDROLASE FAMILY 16 PROTEIN"/>
    <property type="match status" value="1"/>
</dbReference>
<evidence type="ECO:0000313" key="4">
    <source>
        <dbReference type="EMBL" id="SIS98059.1"/>
    </source>
</evidence>
<dbReference type="InterPro" id="IPR050546">
    <property type="entry name" value="Glycosyl_Hydrlase_16"/>
</dbReference>
<dbReference type="GO" id="GO:0005975">
    <property type="term" value="P:carbohydrate metabolic process"/>
    <property type="evidence" value="ECO:0007669"/>
    <property type="project" value="InterPro"/>
</dbReference>
<dbReference type="PROSITE" id="PS51762">
    <property type="entry name" value="GH16_2"/>
    <property type="match status" value="1"/>
</dbReference>
<dbReference type="STRING" id="477680.SAMN05421788_102462"/>
<dbReference type="Gene3D" id="2.60.120.200">
    <property type="match status" value="1"/>
</dbReference>
<dbReference type="KEGG" id="fln:FLA_2923"/>
<keyword evidence="2" id="KW-0732">Signal</keyword>
<dbReference type="AlphaFoldDB" id="A0A173MH21"/>
<feature type="domain" description="GH16" evidence="3">
    <location>
        <begin position="33"/>
        <end position="289"/>
    </location>
</feature>
<dbReference type="GO" id="GO:0004553">
    <property type="term" value="F:hydrolase activity, hydrolyzing O-glycosyl compounds"/>
    <property type="evidence" value="ECO:0007669"/>
    <property type="project" value="InterPro"/>
</dbReference>
<sequence>MNQLTAPHPPHGRFFTLALLLLTQLLPAKQAHARFQQQQKPKAPTGYHLVYADEFNGTGKPDTTKWTWEARPKGATNNEEQVYTDNTRDNATLRNGCLIITGKKDYPTKDTAAPWSSARLVSRHKMDFLYGKVEVRAKLPRARGSWPAIWLMPTESLYGRWPRSGEIDIMEHTGNNYGTVLSSVHTENRNWMNGGNLTRDKHLINVDTTFHIYALEWTADSLRFTYDDIHCYTFVNPNTRSPKDWPFDQKFYVILNVAIGGMMGGAITDADWPDSMVVDYVRVYQKRSSQHKR</sequence>
<dbReference type="Proteomes" id="UP000186917">
    <property type="component" value="Unassembled WGS sequence"/>
</dbReference>
<dbReference type="EMBL" id="FTOR01000002">
    <property type="protein sequence ID" value="SIS98059.1"/>
    <property type="molecule type" value="Genomic_DNA"/>
</dbReference>
<accession>A0A173MH21</accession>
<feature type="signal peptide" evidence="2">
    <location>
        <begin position="1"/>
        <end position="33"/>
    </location>
</feature>
<comment type="similarity">
    <text evidence="1">Belongs to the glycosyl hydrolase 16 family.</text>
</comment>
<dbReference type="OrthoDB" id="9809583at2"/>
<evidence type="ECO:0000256" key="1">
    <source>
        <dbReference type="ARBA" id="ARBA00006865"/>
    </source>
</evidence>